<dbReference type="OrthoDB" id="190168at2"/>
<feature type="compositionally biased region" description="Basic and acidic residues" evidence="2">
    <location>
        <begin position="29"/>
        <end position="42"/>
    </location>
</feature>
<feature type="region of interest" description="Disordered" evidence="2">
    <location>
        <begin position="1"/>
        <end position="67"/>
    </location>
</feature>
<feature type="compositionally biased region" description="Basic residues" evidence="2">
    <location>
        <begin position="54"/>
        <end position="67"/>
    </location>
</feature>
<evidence type="ECO:0000256" key="2">
    <source>
        <dbReference type="SAM" id="MobiDB-lite"/>
    </source>
</evidence>
<comment type="caution">
    <text evidence="4">The sequence shown here is derived from an EMBL/GenBank/DDBJ whole genome shotgun (WGS) entry which is preliminary data.</text>
</comment>
<dbReference type="AlphaFoldDB" id="A0A4Q5J8P8"/>
<dbReference type="Proteomes" id="UP000291189">
    <property type="component" value="Unassembled WGS sequence"/>
</dbReference>
<feature type="compositionally biased region" description="Basic residues" evidence="2">
    <location>
        <begin position="302"/>
        <end position="313"/>
    </location>
</feature>
<sequence>MPSRLRKAGASIRPGDEGVPVVRRGAPGRGDDPHRPARDRRPNGPGRASGVRAGSRRRGGGAGRRIRRAWTRTRVEAGRGLEDQEVGTLTGSSPHVVVALGHGHDDIPLLAAVCLTLLGRPVTGVSVKRTCPRCGGDDHGRPSLRIDGEEDRFSVSISRCDGTTGVAVSDAAGVGLDLESPRRAGFAGFDDVVLHALESAPQSERDRAVVWARKEAYLKAVGTGLDADPRDVRLSSADAPPRVLVGVRSAVGIRLADLDDELVPAGLVGCVAVASPARPRVTVVTAGPEGLPRAATPGRAGRGPRRTVSPRRR</sequence>
<name>A0A4Q5J8P8_9ACTN</name>
<gene>
    <name evidence="4" type="ORF">ETU37_01935</name>
</gene>
<evidence type="ECO:0000313" key="4">
    <source>
        <dbReference type="EMBL" id="RYU15117.1"/>
    </source>
</evidence>
<reference evidence="4 5" key="1">
    <citation type="submission" date="2019-01" db="EMBL/GenBank/DDBJ databases">
        <title>Nocardioides guangzhouensis sp. nov., an actinobacterium isolated from soil.</title>
        <authorList>
            <person name="Fu Y."/>
            <person name="Cai Y."/>
            <person name="Lin Z."/>
            <person name="Chen P."/>
        </authorList>
    </citation>
    <scope>NUCLEOTIDE SEQUENCE [LARGE SCALE GENOMIC DNA]</scope>
    <source>
        <strain evidence="4 5">NBRC 105384</strain>
    </source>
</reference>
<evidence type="ECO:0000259" key="3">
    <source>
        <dbReference type="Pfam" id="PF01648"/>
    </source>
</evidence>
<dbReference type="SUPFAM" id="SSF56214">
    <property type="entry name" value="4'-phosphopantetheinyl transferase"/>
    <property type="match status" value="1"/>
</dbReference>
<evidence type="ECO:0000313" key="5">
    <source>
        <dbReference type="Proteomes" id="UP000291189"/>
    </source>
</evidence>
<accession>A0A4Q5J8P8</accession>
<organism evidence="4 5">
    <name type="scientific">Nocardioides iriomotensis</name>
    <dbReference type="NCBI Taxonomy" id="715784"/>
    <lineage>
        <taxon>Bacteria</taxon>
        <taxon>Bacillati</taxon>
        <taxon>Actinomycetota</taxon>
        <taxon>Actinomycetes</taxon>
        <taxon>Propionibacteriales</taxon>
        <taxon>Nocardioidaceae</taxon>
        <taxon>Nocardioides</taxon>
    </lineage>
</organism>
<dbReference type="Pfam" id="PF01648">
    <property type="entry name" value="ACPS"/>
    <property type="match status" value="1"/>
</dbReference>
<protein>
    <submittedName>
        <fullName evidence="4">4'-phosphopantetheinyl transferase superfamily protein</fullName>
    </submittedName>
</protein>
<keyword evidence="5" id="KW-1185">Reference proteome</keyword>
<dbReference type="EMBL" id="SDPU01000008">
    <property type="protein sequence ID" value="RYU15117.1"/>
    <property type="molecule type" value="Genomic_DNA"/>
</dbReference>
<dbReference type="GO" id="GO:0008897">
    <property type="term" value="F:holo-[acyl-carrier-protein] synthase activity"/>
    <property type="evidence" value="ECO:0007669"/>
    <property type="project" value="InterPro"/>
</dbReference>
<dbReference type="InterPro" id="IPR008278">
    <property type="entry name" value="4-PPantetheinyl_Trfase_dom"/>
</dbReference>
<dbReference type="Gene3D" id="3.90.470.20">
    <property type="entry name" value="4'-phosphopantetheinyl transferase domain"/>
    <property type="match status" value="1"/>
</dbReference>
<dbReference type="InterPro" id="IPR037143">
    <property type="entry name" value="4-PPantetheinyl_Trfase_dom_sf"/>
</dbReference>
<feature type="domain" description="4'-phosphopantetheinyl transferase" evidence="3">
    <location>
        <begin position="173"/>
        <end position="238"/>
    </location>
</feature>
<feature type="region of interest" description="Disordered" evidence="2">
    <location>
        <begin position="287"/>
        <end position="313"/>
    </location>
</feature>
<evidence type="ECO:0000256" key="1">
    <source>
        <dbReference type="ARBA" id="ARBA00022679"/>
    </source>
</evidence>
<keyword evidence="1 4" id="KW-0808">Transferase</keyword>
<proteinExistence type="predicted"/>
<dbReference type="GO" id="GO:0000287">
    <property type="term" value="F:magnesium ion binding"/>
    <property type="evidence" value="ECO:0007669"/>
    <property type="project" value="InterPro"/>
</dbReference>